<name>A0A248JZQ7_9PROT</name>
<dbReference type="GO" id="GO:0016042">
    <property type="term" value="P:lipid catabolic process"/>
    <property type="evidence" value="ECO:0007669"/>
    <property type="project" value="InterPro"/>
</dbReference>
<dbReference type="Proteomes" id="UP000197153">
    <property type="component" value="Chromosome 3"/>
</dbReference>
<evidence type="ECO:0000313" key="2">
    <source>
        <dbReference type="EMBL" id="ASG23986.1"/>
    </source>
</evidence>
<dbReference type="Gene3D" id="3.40.50.1820">
    <property type="entry name" value="alpha/beta hydrolase"/>
    <property type="match status" value="2"/>
</dbReference>
<proteinExistence type="predicted"/>
<dbReference type="PANTHER" id="PTHR34853:SF1">
    <property type="entry name" value="LIPASE 5"/>
    <property type="match status" value="1"/>
</dbReference>
<dbReference type="InterPro" id="IPR005152">
    <property type="entry name" value="Lipase_secreted"/>
</dbReference>
<gene>
    <name evidence="2" type="ORF">Y958_23860</name>
</gene>
<dbReference type="EMBL" id="CP022112">
    <property type="protein sequence ID" value="ASG23986.1"/>
    <property type="molecule type" value="Genomic_DNA"/>
</dbReference>
<organism evidence="2 3">
    <name type="scientific">Nitrospirillum viridazoti CBAmc</name>
    <dbReference type="NCBI Taxonomy" id="1441467"/>
    <lineage>
        <taxon>Bacteria</taxon>
        <taxon>Pseudomonadati</taxon>
        <taxon>Pseudomonadota</taxon>
        <taxon>Alphaproteobacteria</taxon>
        <taxon>Rhodospirillales</taxon>
        <taxon>Azospirillaceae</taxon>
        <taxon>Nitrospirillum</taxon>
        <taxon>Nitrospirillum viridazoti</taxon>
    </lineage>
</organism>
<protein>
    <submittedName>
        <fullName evidence="2">Lipase</fullName>
    </submittedName>
</protein>
<feature type="signal peptide" evidence="1">
    <location>
        <begin position="1"/>
        <end position="23"/>
    </location>
</feature>
<dbReference type="PANTHER" id="PTHR34853">
    <property type="match status" value="1"/>
</dbReference>
<dbReference type="InterPro" id="IPR029058">
    <property type="entry name" value="AB_hydrolase_fold"/>
</dbReference>
<dbReference type="Pfam" id="PF03583">
    <property type="entry name" value="LIP"/>
    <property type="match status" value="1"/>
</dbReference>
<dbReference type="GO" id="GO:0004806">
    <property type="term" value="F:triacylglycerol lipase activity"/>
    <property type="evidence" value="ECO:0007669"/>
    <property type="project" value="InterPro"/>
</dbReference>
<reference evidence="2 3" key="1">
    <citation type="submission" date="2017-06" db="EMBL/GenBank/DDBJ databases">
        <title>Complete genome sequence of Nitrospirillum amazonense strain CBAmC, an endophytic nitrogen-fixing and plant growth-promoting bacterium, isolated from sugarcane.</title>
        <authorList>
            <person name="Schwab S."/>
            <person name="dos Santos Teixeira K.R."/>
            <person name="Simoes Araujo J.L."/>
            <person name="Soares Vidal M."/>
            <person name="Borges de Freitas H.R."/>
            <person name="Rivello Crivelaro A.L."/>
            <person name="Bueno de Camargo Nunes A."/>
            <person name="dos Santos C.M."/>
            <person name="Palmeira da Silva Rosa D."/>
            <person name="da Silva Padilha D."/>
            <person name="da Silva E."/>
            <person name="Araujo Terra L."/>
            <person name="Soares Mendes V."/>
            <person name="Farinelli L."/>
            <person name="Magalhaes Cruz L."/>
            <person name="Baldani J.I."/>
        </authorList>
    </citation>
    <scope>NUCLEOTIDE SEQUENCE [LARGE SCALE GENOMIC DNA]</scope>
    <source>
        <strain evidence="2 3">CBAmC</strain>
    </source>
</reference>
<feature type="chain" id="PRO_5013100447" evidence="1">
    <location>
        <begin position="24"/>
        <end position="429"/>
    </location>
</feature>
<dbReference type="RefSeq" id="WP_088874445.1">
    <property type="nucleotide sequence ID" value="NZ_CP022112.1"/>
</dbReference>
<dbReference type="AlphaFoldDB" id="A0A248JZQ7"/>
<accession>A0A248JZQ7</accession>
<dbReference type="SUPFAM" id="SSF53474">
    <property type="entry name" value="alpha/beta-Hydrolases"/>
    <property type="match status" value="1"/>
</dbReference>
<evidence type="ECO:0000256" key="1">
    <source>
        <dbReference type="SAM" id="SignalP"/>
    </source>
</evidence>
<evidence type="ECO:0000313" key="3">
    <source>
        <dbReference type="Proteomes" id="UP000197153"/>
    </source>
</evidence>
<keyword evidence="3" id="KW-1185">Reference proteome</keyword>
<keyword evidence="1" id="KW-0732">Signal</keyword>
<dbReference type="PIRSF" id="PIRSF029171">
    <property type="entry name" value="Esterase_LipA"/>
    <property type="match status" value="1"/>
</dbReference>
<sequence>MVRISKRALLYFSLALLSGTALARAATNSTPDVDGDGGVSAFYRWGAAITQPGLPLREETFPAALSRPKMAGTALRILYTATSGVGRGLVPVSGIVYLPAGAPPKGGWPILAWAHGTTGFADVCAPSWRGQPARDVAYLQRWMGAGFAVVATDYEGLGTKGVHPYLLWKSEGRSILDAVRAALKAKPGVLRNQVVIAGQSQGSGAALGATYLAPDYAPDLHVLGTVATGLVVTFAGPQGDGYVKKPEQYTDPRQMDPGFAMLRIGGIDRALHPELDPADFVTAKGRPLLDAARTSCLHDLFTLSKEKGLTGEEVFVPDLKPLDADMEPNFVLPVAKMTVPIFAGTGLADGMAGTAGQYNAIKAMCDAGTTVQWHVYPGLSHNGAVNGSLADSLPFVRALLNGETPKGNCTDIIPPGPVQAPTPGVPFND</sequence>
<dbReference type="KEGG" id="nao:Y958_23860"/>